<dbReference type="Proteomes" id="UP000199111">
    <property type="component" value="Unassembled WGS sequence"/>
</dbReference>
<proteinExistence type="predicted"/>
<name>A0A1I4CII2_9ACTN</name>
<feature type="transmembrane region" description="Helical" evidence="1">
    <location>
        <begin position="160"/>
        <end position="180"/>
    </location>
</feature>
<feature type="transmembrane region" description="Helical" evidence="1">
    <location>
        <begin position="187"/>
        <end position="206"/>
    </location>
</feature>
<dbReference type="GeneID" id="96302554"/>
<keyword evidence="1" id="KW-0812">Transmembrane</keyword>
<gene>
    <name evidence="2" type="ORF">SAMN05216275_13615</name>
</gene>
<keyword evidence="3" id="KW-1185">Reference proteome</keyword>
<reference evidence="3" key="1">
    <citation type="submission" date="2016-10" db="EMBL/GenBank/DDBJ databases">
        <authorList>
            <person name="Varghese N."/>
            <person name="Submissions S."/>
        </authorList>
    </citation>
    <scope>NUCLEOTIDE SEQUENCE [LARGE SCALE GENOMIC DNA]</scope>
    <source>
        <strain evidence="3">CGMCC 4.2126</strain>
    </source>
</reference>
<dbReference type="RefSeq" id="WP_093891106.1">
    <property type="nucleotide sequence ID" value="NZ_FOQY01000036.1"/>
</dbReference>
<evidence type="ECO:0000313" key="2">
    <source>
        <dbReference type="EMBL" id="SFK80745.1"/>
    </source>
</evidence>
<keyword evidence="1" id="KW-0472">Membrane</keyword>
<accession>A0A1I4CII2</accession>
<keyword evidence="1" id="KW-1133">Transmembrane helix</keyword>
<sequence length="322" mass="34564">MLWLTWRQHRTQILVTGGLLLALGLLLLVSGLRATAYISEHAPSGCPGPAAACSGVNSTIYDDYYHPVFMVFGLLPLVGSALVGTFWGAPLLAAEFERGTNALAWTQSVSPRRWLLAKLGLLGGMVVVAALVLSAMISAWLPVFHGAVGDKTLEPGTFTITGVVPAAWWLFAFVLGAAAGTLFRRTLAAMAVTVALIALTIPVVFFSRDSYAEPVRTVTTGWTALYDRGGSLVRDAWVTPAGQEVVTLPDGVCPPPPGVDARSERAQLLKDGCLIGEGYRKAVYHHPPERFWRFQWTETGILLTGALALGGLAVTRTLRRRN</sequence>
<evidence type="ECO:0000313" key="3">
    <source>
        <dbReference type="Proteomes" id="UP000199111"/>
    </source>
</evidence>
<organism evidence="2 3">
    <name type="scientific">Streptosporangium canum</name>
    <dbReference type="NCBI Taxonomy" id="324952"/>
    <lineage>
        <taxon>Bacteria</taxon>
        <taxon>Bacillati</taxon>
        <taxon>Actinomycetota</taxon>
        <taxon>Actinomycetes</taxon>
        <taxon>Streptosporangiales</taxon>
        <taxon>Streptosporangiaceae</taxon>
        <taxon>Streptosporangium</taxon>
    </lineage>
</organism>
<protein>
    <recommendedName>
        <fullName evidence="4">ABC-2 family transporter protein</fullName>
    </recommendedName>
</protein>
<dbReference type="EMBL" id="FOQY01000036">
    <property type="protein sequence ID" value="SFK80745.1"/>
    <property type="molecule type" value="Genomic_DNA"/>
</dbReference>
<feature type="transmembrane region" description="Helical" evidence="1">
    <location>
        <begin position="300"/>
        <end position="318"/>
    </location>
</feature>
<feature type="transmembrane region" description="Helical" evidence="1">
    <location>
        <begin position="115"/>
        <end position="140"/>
    </location>
</feature>
<dbReference type="AlphaFoldDB" id="A0A1I4CII2"/>
<feature type="transmembrane region" description="Helical" evidence="1">
    <location>
        <begin position="68"/>
        <end position="94"/>
    </location>
</feature>
<evidence type="ECO:0000256" key="1">
    <source>
        <dbReference type="SAM" id="Phobius"/>
    </source>
</evidence>
<evidence type="ECO:0008006" key="4">
    <source>
        <dbReference type="Google" id="ProtNLM"/>
    </source>
</evidence>